<dbReference type="SMART" id="SM00132">
    <property type="entry name" value="LIM"/>
    <property type="match status" value="3"/>
</dbReference>
<proteinExistence type="predicted"/>
<keyword evidence="3 5" id="KW-0862">Zinc</keyword>
<evidence type="ECO:0000256" key="4">
    <source>
        <dbReference type="ARBA" id="ARBA00023038"/>
    </source>
</evidence>
<dbReference type="GeneID" id="105846508"/>
<evidence type="ECO:0000256" key="1">
    <source>
        <dbReference type="ARBA" id="ARBA00022723"/>
    </source>
</evidence>
<feature type="domain" description="LIM zinc-binding" evidence="6">
    <location>
        <begin position="3"/>
        <end position="61"/>
    </location>
</feature>
<evidence type="ECO:0000313" key="7">
    <source>
        <dbReference type="Proteomes" id="UP001652625"/>
    </source>
</evidence>
<dbReference type="PROSITE" id="PS50023">
    <property type="entry name" value="LIM_DOMAIN_2"/>
    <property type="match status" value="3"/>
</dbReference>
<evidence type="ECO:0000256" key="2">
    <source>
        <dbReference type="ARBA" id="ARBA00022737"/>
    </source>
</evidence>
<dbReference type="PROSITE" id="PS00478">
    <property type="entry name" value="LIM_DOMAIN_1"/>
    <property type="match status" value="3"/>
</dbReference>
<dbReference type="PANTHER" id="PTHR24205:SF4">
    <property type="entry name" value="PROTEIN ESPINAS"/>
    <property type="match status" value="1"/>
</dbReference>
<keyword evidence="2" id="KW-0677">Repeat</keyword>
<dbReference type="Gene3D" id="2.10.110.10">
    <property type="entry name" value="Cysteine Rich Protein"/>
    <property type="match status" value="3"/>
</dbReference>
<feature type="domain" description="LIM zinc-binding" evidence="6">
    <location>
        <begin position="62"/>
        <end position="124"/>
    </location>
</feature>
<keyword evidence="4 5" id="KW-0440">LIM domain</keyword>
<keyword evidence="1 5" id="KW-0479">Metal-binding</keyword>
<protein>
    <submittedName>
        <fullName evidence="8">Four and a half LIM domains protein 2 isoform X2</fullName>
    </submittedName>
</protein>
<name>A0ABM4BFE3_HYDVU</name>
<keyword evidence="7" id="KW-1185">Reference proteome</keyword>
<evidence type="ECO:0000313" key="8">
    <source>
        <dbReference type="RefSeq" id="XP_065647683.1"/>
    </source>
</evidence>
<gene>
    <name evidence="8" type="primary">LOC105846508</name>
</gene>
<sequence length="180" mass="20872">MPDNCEACHNAIRDTTVTFEKKTFHPECFVCHQCRKQLSGKSIFKHEGHNYDQDCYALFHAKKCAVCYHPLTDTNVKYVTYDGKSFHPDCFLCAKCKKTLQGKAIYKHESDNYCKDCYSTAHARKCGKCHQSLVEANVKYVTYDDQAFHPHCFLCTKCQKSLQGEEFYIVDHDKVCTECY</sequence>
<reference evidence="8" key="2">
    <citation type="submission" date="2025-08" db="UniProtKB">
        <authorList>
            <consortium name="RefSeq"/>
        </authorList>
    </citation>
    <scope>IDENTIFICATION</scope>
</reference>
<dbReference type="CDD" id="cd08368">
    <property type="entry name" value="LIM"/>
    <property type="match status" value="2"/>
</dbReference>
<evidence type="ECO:0000256" key="3">
    <source>
        <dbReference type="ARBA" id="ARBA00022833"/>
    </source>
</evidence>
<evidence type="ECO:0000259" key="6">
    <source>
        <dbReference type="PROSITE" id="PS50023"/>
    </source>
</evidence>
<dbReference type="Pfam" id="PF00412">
    <property type="entry name" value="LIM"/>
    <property type="match status" value="3"/>
</dbReference>
<dbReference type="InterPro" id="IPR001781">
    <property type="entry name" value="Znf_LIM"/>
</dbReference>
<dbReference type="RefSeq" id="XP_065647683.1">
    <property type="nucleotide sequence ID" value="XM_065791611.1"/>
</dbReference>
<reference evidence="7" key="1">
    <citation type="submission" date="2025-05" db="UniProtKB">
        <authorList>
            <consortium name="RefSeq"/>
        </authorList>
    </citation>
    <scope>NUCLEOTIDE SEQUENCE [LARGE SCALE GENOMIC DNA]</scope>
</reference>
<organism evidence="7 8">
    <name type="scientific">Hydra vulgaris</name>
    <name type="common">Hydra</name>
    <name type="synonym">Hydra attenuata</name>
    <dbReference type="NCBI Taxonomy" id="6087"/>
    <lineage>
        <taxon>Eukaryota</taxon>
        <taxon>Metazoa</taxon>
        <taxon>Cnidaria</taxon>
        <taxon>Hydrozoa</taxon>
        <taxon>Hydroidolina</taxon>
        <taxon>Anthoathecata</taxon>
        <taxon>Aplanulata</taxon>
        <taxon>Hydridae</taxon>
        <taxon>Hydra</taxon>
    </lineage>
</organism>
<accession>A0ABM4BFE3</accession>
<feature type="domain" description="LIM zinc-binding" evidence="6">
    <location>
        <begin position="125"/>
        <end position="180"/>
    </location>
</feature>
<dbReference type="PANTHER" id="PTHR24205">
    <property type="entry name" value="FOUR AND A HALF LIM DOMAINS PROTEIN"/>
    <property type="match status" value="1"/>
</dbReference>
<dbReference type="Proteomes" id="UP001652625">
    <property type="component" value="Chromosome 02"/>
</dbReference>
<evidence type="ECO:0000256" key="5">
    <source>
        <dbReference type="PROSITE-ProRule" id="PRU00125"/>
    </source>
</evidence>
<dbReference type="SUPFAM" id="SSF57716">
    <property type="entry name" value="Glucocorticoid receptor-like (DNA-binding domain)"/>
    <property type="match status" value="4"/>
</dbReference>